<feature type="compositionally biased region" description="Polar residues" evidence="1">
    <location>
        <begin position="83"/>
        <end position="99"/>
    </location>
</feature>
<evidence type="ECO:0000313" key="2">
    <source>
        <dbReference type="EnsemblMetazoa" id="BGLB032044-PA"/>
    </source>
</evidence>
<feature type="region of interest" description="Disordered" evidence="1">
    <location>
        <begin position="747"/>
        <end position="791"/>
    </location>
</feature>
<dbReference type="AlphaFoldDB" id="A0A2C9LK03"/>
<dbReference type="Proteomes" id="UP000076420">
    <property type="component" value="Unassembled WGS sequence"/>
</dbReference>
<proteinExistence type="predicted"/>
<evidence type="ECO:0000256" key="1">
    <source>
        <dbReference type="SAM" id="MobiDB-lite"/>
    </source>
</evidence>
<feature type="region of interest" description="Disordered" evidence="1">
    <location>
        <begin position="338"/>
        <end position="369"/>
    </location>
</feature>
<feature type="region of interest" description="Disordered" evidence="1">
    <location>
        <begin position="870"/>
        <end position="890"/>
    </location>
</feature>
<feature type="region of interest" description="Disordered" evidence="1">
    <location>
        <begin position="107"/>
        <end position="130"/>
    </location>
</feature>
<feature type="compositionally biased region" description="Polar residues" evidence="1">
    <location>
        <begin position="181"/>
        <end position="197"/>
    </location>
</feature>
<sequence>MELTLGNVEDDKKFAFLLGSALRNEDTEQVLAIYDDLIPRLISETRLKKIKEGARQISELPEHEFNTLAIDARQFSLAPGRSSMSQANWSSATPSINQDVNDDKVGLATPDVYNSSKKHKSYQDEDSGLDSYKHSESFGLDTNDTEEECCLLENVNIHCKAELVRITPTFNPPYDEEVKIDSSTGGSSIESPRSETSATHDEYSLMEEGTEMDTLSYKETPLRQHSYACFDYIPTRATARKDDDDIENHDLRFLNQGYKKAPTDVDKCINLGLNYGMNDKKDDTKAFLKFQHHDEKRKWSSSDGHDPLLDVNGNPKIKDGFDYAQMRKRPENGSSVILAHGPNHCINSSGESGTSRKRRSHKKKKTIKAEDCENYKGRLPINDLIVYITGKRVAVDANGAGDFISKSEKTKKRLEKSKKDKSSVCSKEKRKKASSMEASGSFIYNGTHEILDSLSTTVTLSIPLESKEKCSVSLSPESMQKMSSELPLRHLHKNTEPAPNLMDFSTKVISKQNSPGKGSNDINDSSETLNRSEVVEAVTNADIDDTYYGACDINLASNLNQVNSLELTSDIKTEESFTEVKKKNKRAGFIRIFSASSMTASSVKSYFNGSFYHNNNKHRHNAPQVTSNSAMHSLVVCNHSHSPRDLSPSSFPALAGTPPRIDVRRNSCDGINTVALDTKNDSDRESVKSLPVTHCARAVGEMSPIYMVSYATMVAAPPRCDNGNSSESSVVSASLSSAHTACLTPEKKTTVWKGSPRERRHSIGSSPEDKTETDRPTITQRNRQKSGSQELLCRESSAVFKGSSIKAVNNLQSHVKQEENVGIEKSYAFSNNNLERVPLSSTNISNDSLSSVSQDTPFSIAATKIPQTFDDRFHSDNGMTSNEVKSEAVPNIDTKCQWQVSTPNSNTNTSILESAKKSNTNNHKSVVFLDKRYSTFPSKNLGITFGFDSSFESISDSTSQAVKQLSQNTKASQTKPTSASMPVDSNIPPDSGASLASGLHVSSSSDNSQNLKARLVQSHCNGLIVPTGDLKEETLGQTALDNRTKSCGVVVQETSSSQPLIVKSNSSASSDTSLAYLTNFVSCSHSSSTSSAVMFSPNLPPPSYSSPLTAPTSFINQANPVSSDHSTESSDTSVLQEVDFIHSCIPVVYGLKIQPNKGCGTVLFIPPNVQISASSSAVCSFLKKQWTEVNKNKNNAGSFVTCEDED</sequence>
<feature type="region of interest" description="Disordered" evidence="1">
    <location>
        <begin position="83"/>
        <end position="102"/>
    </location>
</feature>
<organism evidence="2 3">
    <name type="scientific">Biomphalaria glabrata</name>
    <name type="common">Bloodfluke planorb</name>
    <name type="synonym">Freshwater snail</name>
    <dbReference type="NCBI Taxonomy" id="6526"/>
    <lineage>
        <taxon>Eukaryota</taxon>
        <taxon>Metazoa</taxon>
        <taxon>Spiralia</taxon>
        <taxon>Lophotrochozoa</taxon>
        <taxon>Mollusca</taxon>
        <taxon>Gastropoda</taxon>
        <taxon>Heterobranchia</taxon>
        <taxon>Euthyneura</taxon>
        <taxon>Panpulmonata</taxon>
        <taxon>Hygrophila</taxon>
        <taxon>Lymnaeoidea</taxon>
        <taxon>Planorbidae</taxon>
        <taxon>Biomphalaria</taxon>
    </lineage>
</organism>
<feature type="compositionally biased region" description="Polar residues" evidence="1">
    <location>
        <begin position="962"/>
        <end position="980"/>
    </location>
</feature>
<gene>
    <name evidence="2" type="primary">106070164</name>
</gene>
<accession>A0A2C9LK03</accession>
<feature type="region of interest" description="Disordered" evidence="1">
    <location>
        <begin position="962"/>
        <end position="1006"/>
    </location>
</feature>
<dbReference type="VEuPathDB" id="VectorBase:BGLB032044"/>
<protein>
    <submittedName>
        <fullName evidence="2">Uncharacterized protein</fullName>
    </submittedName>
</protein>
<dbReference type="EnsemblMetazoa" id="BGLB032044-RA">
    <property type="protein sequence ID" value="BGLB032044-PA"/>
    <property type="gene ID" value="BGLB032044"/>
</dbReference>
<reference evidence="2" key="1">
    <citation type="submission" date="2020-05" db="UniProtKB">
        <authorList>
            <consortium name="EnsemblMetazoa"/>
        </authorList>
    </citation>
    <scope>IDENTIFICATION</scope>
    <source>
        <strain evidence="2">BB02</strain>
    </source>
</reference>
<feature type="region of interest" description="Disordered" evidence="1">
    <location>
        <begin position="410"/>
        <end position="432"/>
    </location>
</feature>
<feature type="region of interest" description="Disordered" evidence="1">
    <location>
        <begin position="509"/>
        <end position="528"/>
    </location>
</feature>
<dbReference type="VEuPathDB" id="VectorBase:BGLAX_038987"/>
<feature type="compositionally biased region" description="Low complexity" evidence="1">
    <location>
        <begin position="991"/>
        <end position="1005"/>
    </location>
</feature>
<evidence type="ECO:0000313" key="3">
    <source>
        <dbReference type="Proteomes" id="UP000076420"/>
    </source>
</evidence>
<feature type="compositionally biased region" description="Polar residues" evidence="1">
    <location>
        <begin position="776"/>
        <end position="789"/>
    </location>
</feature>
<dbReference type="OrthoDB" id="5966728at2759"/>
<name>A0A2C9LK03_BIOGL</name>
<feature type="compositionally biased region" description="Basic residues" evidence="1">
    <location>
        <begin position="355"/>
        <end position="366"/>
    </location>
</feature>
<feature type="region of interest" description="Disordered" evidence="1">
    <location>
        <begin position="177"/>
        <end position="199"/>
    </location>
</feature>
<dbReference type="KEGG" id="bgt:106070164"/>